<gene>
    <name evidence="3" type="ORF">ACFQ4H_31830</name>
</gene>
<evidence type="ECO:0000313" key="4">
    <source>
        <dbReference type="Proteomes" id="UP001597260"/>
    </source>
</evidence>
<proteinExistence type="predicted"/>
<dbReference type="EMBL" id="JBHTMP010000089">
    <property type="protein sequence ID" value="MFD1325681.1"/>
    <property type="molecule type" value="Genomic_DNA"/>
</dbReference>
<dbReference type="RefSeq" id="WP_377578428.1">
    <property type="nucleotide sequence ID" value="NZ_JBHTMP010000089.1"/>
</dbReference>
<sequence length="264" mass="28289">MTVPPQQPPTGGWTQPSGQPGWPPQQQVPPQQMPPGWQQPPPPPGGWQQPPSAQPGGWAPQPGQPGQPGWPPPHQPQPAPVVKRIPEDQPFTVRPSAGKRGLVFGGLFLFLMLLMACPFGLTVADGDDDALLIFGFGLGIVGLVIAALFGFQIWLLASGGPVLAVGPTGLWIKTRPTRGQAVWLPWEAIERVYRRRWALEKVVCVKPRDPRAIGNLGAYTALDSSMQQAVFGTGLTATVNFADRSEAEIMQAISHYSAGRCPVG</sequence>
<comment type="caution">
    <text evidence="3">The sequence shown here is derived from an EMBL/GenBank/DDBJ whole genome shotgun (WGS) entry which is preliminary data.</text>
</comment>
<feature type="compositionally biased region" description="Low complexity" evidence="1">
    <location>
        <begin position="9"/>
        <end position="20"/>
    </location>
</feature>
<reference evidence="4" key="1">
    <citation type="journal article" date="2019" name="Int. J. Syst. Evol. Microbiol.">
        <title>The Global Catalogue of Microorganisms (GCM) 10K type strain sequencing project: providing services to taxonomists for standard genome sequencing and annotation.</title>
        <authorList>
            <consortium name="The Broad Institute Genomics Platform"/>
            <consortium name="The Broad Institute Genome Sequencing Center for Infectious Disease"/>
            <person name="Wu L."/>
            <person name="Ma J."/>
        </authorList>
    </citation>
    <scope>NUCLEOTIDE SEQUENCE [LARGE SCALE GENOMIC DNA]</scope>
    <source>
        <strain evidence="4">JCM 31037</strain>
    </source>
</reference>
<dbReference type="Proteomes" id="UP001597260">
    <property type="component" value="Unassembled WGS sequence"/>
</dbReference>
<feature type="compositionally biased region" description="Pro residues" evidence="1">
    <location>
        <begin position="21"/>
        <end position="45"/>
    </location>
</feature>
<protein>
    <recommendedName>
        <fullName evidence="5">PH domain-containing protein</fullName>
    </recommendedName>
</protein>
<feature type="region of interest" description="Disordered" evidence="1">
    <location>
        <begin position="1"/>
        <end position="82"/>
    </location>
</feature>
<evidence type="ECO:0000256" key="2">
    <source>
        <dbReference type="SAM" id="Phobius"/>
    </source>
</evidence>
<accession>A0ABW3YM97</accession>
<evidence type="ECO:0000313" key="3">
    <source>
        <dbReference type="EMBL" id="MFD1325681.1"/>
    </source>
</evidence>
<evidence type="ECO:0000256" key="1">
    <source>
        <dbReference type="SAM" id="MobiDB-lite"/>
    </source>
</evidence>
<evidence type="ECO:0008006" key="5">
    <source>
        <dbReference type="Google" id="ProtNLM"/>
    </source>
</evidence>
<organism evidence="3 4">
    <name type="scientific">Micromonospora sonneratiae</name>
    <dbReference type="NCBI Taxonomy" id="1184706"/>
    <lineage>
        <taxon>Bacteria</taxon>
        <taxon>Bacillati</taxon>
        <taxon>Actinomycetota</taxon>
        <taxon>Actinomycetes</taxon>
        <taxon>Micromonosporales</taxon>
        <taxon>Micromonosporaceae</taxon>
        <taxon>Micromonospora</taxon>
    </lineage>
</organism>
<keyword evidence="2" id="KW-1133">Transmembrane helix</keyword>
<keyword evidence="2" id="KW-0812">Transmembrane</keyword>
<feature type="transmembrane region" description="Helical" evidence="2">
    <location>
        <begin position="102"/>
        <end position="124"/>
    </location>
</feature>
<feature type="transmembrane region" description="Helical" evidence="2">
    <location>
        <begin position="130"/>
        <end position="151"/>
    </location>
</feature>
<feature type="compositionally biased region" description="Pro residues" evidence="1">
    <location>
        <begin position="62"/>
        <end position="79"/>
    </location>
</feature>
<name>A0ABW3YM97_9ACTN</name>
<keyword evidence="4" id="KW-1185">Reference proteome</keyword>
<feature type="compositionally biased region" description="Low complexity" evidence="1">
    <location>
        <begin position="46"/>
        <end position="61"/>
    </location>
</feature>
<keyword evidence="2" id="KW-0472">Membrane</keyword>